<dbReference type="AlphaFoldDB" id="W9PAZ5"/>
<protein>
    <submittedName>
        <fullName evidence="2">Uncharacterized protein</fullName>
    </submittedName>
</protein>
<feature type="compositionally biased region" description="Basic and acidic residues" evidence="1">
    <location>
        <begin position="154"/>
        <end position="172"/>
    </location>
</feature>
<dbReference type="EMBL" id="JH650974">
    <property type="protein sequence ID" value="EXA39352.1"/>
    <property type="molecule type" value="Genomic_DNA"/>
</dbReference>
<feature type="compositionally biased region" description="Polar residues" evidence="1">
    <location>
        <begin position="175"/>
        <end position="185"/>
    </location>
</feature>
<reference evidence="2" key="1">
    <citation type="submission" date="2011-10" db="EMBL/GenBank/DDBJ databases">
        <title>The Genome Sequence of Fusarium oxysporum HDV247.</title>
        <authorList>
            <consortium name="The Broad Institute Genome Sequencing Platform"/>
            <person name="Ma L.-J."/>
            <person name="Gale L.R."/>
            <person name="Schwartz D.C."/>
            <person name="Zhou S."/>
            <person name="Corby-Kistler H."/>
            <person name="Young S.K."/>
            <person name="Zeng Q."/>
            <person name="Gargeya S."/>
            <person name="Fitzgerald M."/>
            <person name="Haas B."/>
            <person name="Abouelleil A."/>
            <person name="Alvarado L."/>
            <person name="Arachchi H.M."/>
            <person name="Berlin A."/>
            <person name="Brown A."/>
            <person name="Chapman S.B."/>
            <person name="Chen Z."/>
            <person name="Dunbar C."/>
            <person name="Freedman E."/>
            <person name="Gearin G."/>
            <person name="Goldberg J."/>
            <person name="Griggs A."/>
            <person name="Gujja S."/>
            <person name="Heiman D."/>
            <person name="Howarth C."/>
            <person name="Larson L."/>
            <person name="Lui A."/>
            <person name="MacDonald P.J.P."/>
            <person name="Montmayeur A."/>
            <person name="Murphy C."/>
            <person name="Neiman D."/>
            <person name="Pearson M."/>
            <person name="Priest M."/>
            <person name="Roberts A."/>
            <person name="Saif S."/>
            <person name="Shea T."/>
            <person name="Shenoy N."/>
            <person name="Sisk P."/>
            <person name="Stolte C."/>
            <person name="Sykes S."/>
            <person name="Wortman J."/>
            <person name="Nusbaum C."/>
            <person name="Birren B."/>
        </authorList>
    </citation>
    <scope>NUCLEOTIDE SEQUENCE [LARGE SCALE GENOMIC DNA]</scope>
    <source>
        <strain evidence="2">HDV247</strain>
    </source>
</reference>
<feature type="region of interest" description="Disordered" evidence="1">
    <location>
        <begin position="144"/>
        <end position="185"/>
    </location>
</feature>
<evidence type="ECO:0000256" key="1">
    <source>
        <dbReference type="SAM" id="MobiDB-lite"/>
    </source>
</evidence>
<sequence>MLQHHEARIQQIETSALCVKGAVSDCEMQAVPYLHWIASCLGPCLRTRPIQQSLNPANALPPSQVGKKNSQSWSELSVSQPCGMHMVWCAAIKTYSCPTRREGLGAELSRDNVCQGRRSRSNPRIDRGQGPILGVLGAGRMGSRAWKGGTGRAWGRENGTEEERGNLRDMKKQPKTNASINHQIR</sequence>
<reference evidence="2" key="2">
    <citation type="submission" date="2012-05" db="EMBL/GenBank/DDBJ databases">
        <title>Annotation of the Genome Sequence of Fusarium oxysporum HDV247.</title>
        <authorList>
            <consortium name="The Broad Institute Genomics Platform"/>
            <person name="Ma L.-J."/>
            <person name="Corby-Kistler H."/>
            <person name="Broz K."/>
            <person name="Gale L.R."/>
            <person name="Jonkers W."/>
            <person name="O'Donnell K."/>
            <person name="Ploetz R."/>
            <person name="Steinberg C."/>
            <person name="Schwartz D.C."/>
            <person name="VanEtten H."/>
            <person name="Zhou S."/>
            <person name="Young S.K."/>
            <person name="Zeng Q."/>
            <person name="Gargeya S."/>
            <person name="Fitzgerald M."/>
            <person name="Abouelleil A."/>
            <person name="Alvarado L."/>
            <person name="Chapman S.B."/>
            <person name="Gainer-Dewar J."/>
            <person name="Goldberg J."/>
            <person name="Griggs A."/>
            <person name="Gujja S."/>
            <person name="Hansen M."/>
            <person name="Howarth C."/>
            <person name="Imamovic A."/>
            <person name="Ireland A."/>
            <person name="Larimer J."/>
            <person name="McCowan C."/>
            <person name="Murphy C."/>
            <person name="Pearson M."/>
            <person name="Poon T.W."/>
            <person name="Priest M."/>
            <person name="Roberts A."/>
            <person name="Saif S."/>
            <person name="Shea T."/>
            <person name="Sykes S."/>
            <person name="Wortman J."/>
            <person name="Nusbaum C."/>
            <person name="Birren B."/>
        </authorList>
    </citation>
    <scope>NUCLEOTIDE SEQUENCE</scope>
    <source>
        <strain evidence="2">HDV247</strain>
    </source>
</reference>
<dbReference type="HOGENOM" id="CLU_1461381_0_0_1"/>
<proteinExistence type="predicted"/>
<evidence type="ECO:0000313" key="2">
    <source>
        <dbReference type="EMBL" id="EXA39352.1"/>
    </source>
</evidence>
<gene>
    <name evidence="2" type="ORF">FOVG_10934</name>
</gene>
<dbReference type="Proteomes" id="UP000030751">
    <property type="component" value="Unassembled WGS sequence"/>
</dbReference>
<organism evidence="2">
    <name type="scientific">Fusarium oxysporum f. sp. pisi HDV247</name>
    <dbReference type="NCBI Taxonomy" id="1080344"/>
    <lineage>
        <taxon>Eukaryota</taxon>
        <taxon>Fungi</taxon>
        <taxon>Dikarya</taxon>
        <taxon>Ascomycota</taxon>
        <taxon>Pezizomycotina</taxon>
        <taxon>Sordariomycetes</taxon>
        <taxon>Hypocreomycetidae</taxon>
        <taxon>Hypocreales</taxon>
        <taxon>Nectriaceae</taxon>
        <taxon>Fusarium</taxon>
        <taxon>Fusarium oxysporum species complex</taxon>
    </lineage>
</organism>
<name>W9PAZ5_FUSOX</name>
<accession>W9PAZ5</accession>